<sequence>MDVEVVVKVIAICAVLTLGLCGSGYVLAKAALYKSDPTLRCIYKYIIISNLLALLINLSDMLVGTIAGTWTLGETMCQLVGLTNLVLTSGATWIMAIAAVERYFRFLLASDHPSTFSQKNVNILVAGIYVLVILVATGPLYGLGEYSNFRGHVTLTITANSTAQNVSYGDKTADERLYVNILHQATVIGKLPDTIPCFVNHLEKDYGMTTSRYVWMDRGIRFLLRAWTERHAWSFLSAYQTDGLRSLVSRHLWQEELLWSARMEHLEFTAHLDQAEYRKYVEIYVPSQRLGQCTVDFTSPHVHATVWSGYQLVINTLLPLVLTLVVYLVLYARNPYTMSAFDKNLCQEDFSSLRIFCTSSMTSCFFSVLYFGVTLSNADGVYISPDVNFVVTFAYYSSSLATCVSVCCYDNLCCGGLKASCTMCWLYSRDSISNEISDIKLRQKALPRLSHAN</sequence>
<dbReference type="PANTHER" id="PTHR24240">
    <property type="entry name" value="OPSIN"/>
    <property type="match status" value="1"/>
</dbReference>
<keyword evidence="6" id="KW-0675">Receptor</keyword>
<reference evidence="10 11" key="1">
    <citation type="journal article" date="2017" name="Nat. Ecol. Evol.">
        <title>Scallop genome provides insights into evolution of bilaterian karyotype and development.</title>
        <authorList>
            <person name="Wang S."/>
            <person name="Zhang J."/>
            <person name="Jiao W."/>
            <person name="Li J."/>
            <person name="Xun X."/>
            <person name="Sun Y."/>
            <person name="Guo X."/>
            <person name="Huan P."/>
            <person name="Dong B."/>
            <person name="Zhang L."/>
            <person name="Hu X."/>
            <person name="Sun X."/>
            <person name="Wang J."/>
            <person name="Zhao C."/>
            <person name="Wang Y."/>
            <person name="Wang D."/>
            <person name="Huang X."/>
            <person name="Wang R."/>
            <person name="Lv J."/>
            <person name="Li Y."/>
            <person name="Zhang Z."/>
            <person name="Liu B."/>
            <person name="Lu W."/>
            <person name="Hui Y."/>
            <person name="Liang J."/>
            <person name="Zhou Z."/>
            <person name="Hou R."/>
            <person name="Li X."/>
            <person name="Liu Y."/>
            <person name="Li H."/>
            <person name="Ning X."/>
            <person name="Lin Y."/>
            <person name="Zhao L."/>
            <person name="Xing Q."/>
            <person name="Dou J."/>
            <person name="Li Y."/>
            <person name="Mao J."/>
            <person name="Guo H."/>
            <person name="Dou H."/>
            <person name="Li T."/>
            <person name="Mu C."/>
            <person name="Jiang W."/>
            <person name="Fu Q."/>
            <person name="Fu X."/>
            <person name="Miao Y."/>
            <person name="Liu J."/>
            <person name="Yu Q."/>
            <person name="Li R."/>
            <person name="Liao H."/>
            <person name="Li X."/>
            <person name="Kong Y."/>
            <person name="Jiang Z."/>
            <person name="Chourrout D."/>
            <person name="Li R."/>
            <person name="Bao Z."/>
        </authorList>
    </citation>
    <scope>NUCLEOTIDE SEQUENCE [LARGE SCALE GENOMIC DNA]</scope>
    <source>
        <strain evidence="10 11">PY_sf001</strain>
    </source>
</reference>
<feature type="transmembrane region" description="Helical" evidence="8">
    <location>
        <begin position="79"/>
        <end position="100"/>
    </location>
</feature>
<dbReference type="CDD" id="cd00637">
    <property type="entry name" value="7tm_classA_rhodopsin-like"/>
    <property type="match status" value="1"/>
</dbReference>
<dbReference type="PROSITE" id="PS50262">
    <property type="entry name" value="G_PROTEIN_RECEP_F1_2"/>
    <property type="match status" value="1"/>
</dbReference>
<feature type="transmembrane region" description="Helical" evidence="8">
    <location>
        <begin position="6"/>
        <end position="33"/>
    </location>
</feature>
<name>A0A210QT69_MIZYE</name>
<evidence type="ECO:0000256" key="8">
    <source>
        <dbReference type="SAM" id="Phobius"/>
    </source>
</evidence>
<dbReference type="InterPro" id="IPR050125">
    <property type="entry name" value="GPCR_opsins"/>
</dbReference>
<evidence type="ECO:0000256" key="7">
    <source>
        <dbReference type="ARBA" id="ARBA00023224"/>
    </source>
</evidence>
<feature type="transmembrane region" description="Helical" evidence="8">
    <location>
        <begin position="393"/>
        <end position="413"/>
    </location>
</feature>
<dbReference type="AlphaFoldDB" id="A0A210QT69"/>
<dbReference type="Gene3D" id="1.20.1070.10">
    <property type="entry name" value="Rhodopsin 7-helix transmembrane proteins"/>
    <property type="match status" value="1"/>
</dbReference>
<feature type="transmembrane region" description="Helical" evidence="8">
    <location>
        <begin position="312"/>
        <end position="332"/>
    </location>
</feature>
<keyword evidence="3 8" id="KW-1133">Transmembrane helix</keyword>
<protein>
    <recommendedName>
        <fullName evidence="9">G-protein coupled receptors family 1 profile domain-containing protein</fullName>
    </recommendedName>
</protein>
<evidence type="ECO:0000256" key="1">
    <source>
        <dbReference type="ARBA" id="ARBA00004141"/>
    </source>
</evidence>
<keyword evidence="2 8" id="KW-0812">Transmembrane</keyword>
<dbReference type="Proteomes" id="UP000242188">
    <property type="component" value="Unassembled WGS sequence"/>
</dbReference>
<organism evidence="10 11">
    <name type="scientific">Mizuhopecten yessoensis</name>
    <name type="common">Japanese scallop</name>
    <name type="synonym">Patinopecten yessoensis</name>
    <dbReference type="NCBI Taxonomy" id="6573"/>
    <lineage>
        <taxon>Eukaryota</taxon>
        <taxon>Metazoa</taxon>
        <taxon>Spiralia</taxon>
        <taxon>Lophotrochozoa</taxon>
        <taxon>Mollusca</taxon>
        <taxon>Bivalvia</taxon>
        <taxon>Autobranchia</taxon>
        <taxon>Pteriomorphia</taxon>
        <taxon>Pectinida</taxon>
        <taxon>Pectinoidea</taxon>
        <taxon>Pectinidae</taxon>
        <taxon>Mizuhopecten</taxon>
    </lineage>
</organism>
<dbReference type="EMBL" id="NEDP02002015">
    <property type="protein sequence ID" value="OWF51925.1"/>
    <property type="molecule type" value="Genomic_DNA"/>
</dbReference>
<gene>
    <name evidence="10" type="ORF">KP79_PYT18499</name>
</gene>
<evidence type="ECO:0000256" key="5">
    <source>
        <dbReference type="ARBA" id="ARBA00023136"/>
    </source>
</evidence>
<feature type="domain" description="G-protein coupled receptors family 1 profile" evidence="9">
    <location>
        <begin position="22"/>
        <end position="136"/>
    </location>
</feature>
<dbReference type="Pfam" id="PF00001">
    <property type="entry name" value="7tm_1"/>
    <property type="match status" value="1"/>
</dbReference>
<proteinExistence type="predicted"/>
<feature type="transmembrane region" description="Helical" evidence="8">
    <location>
        <begin position="353"/>
        <end position="373"/>
    </location>
</feature>
<feature type="transmembrane region" description="Helical" evidence="8">
    <location>
        <begin position="45"/>
        <end position="67"/>
    </location>
</feature>
<dbReference type="InterPro" id="IPR000276">
    <property type="entry name" value="GPCR_Rhodpsn"/>
</dbReference>
<keyword evidence="5 8" id="KW-0472">Membrane</keyword>
<comment type="subcellular location">
    <subcellularLocation>
        <location evidence="1">Membrane</location>
        <topology evidence="1">Multi-pass membrane protein</topology>
    </subcellularLocation>
</comment>
<dbReference type="GO" id="GO:0016020">
    <property type="term" value="C:membrane"/>
    <property type="evidence" value="ECO:0007669"/>
    <property type="project" value="UniProtKB-SubCell"/>
</dbReference>
<evidence type="ECO:0000256" key="3">
    <source>
        <dbReference type="ARBA" id="ARBA00022989"/>
    </source>
</evidence>
<dbReference type="GO" id="GO:0004930">
    <property type="term" value="F:G protein-coupled receptor activity"/>
    <property type="evidence" value="ECO:0007669"/>
    <property type="project" value="UniProtKB-KW"/>
</dbReference>
<evidence type="ECO:0000256" key="2">
    <source>
        <dbReference type="ARBA" id="ARBA00022692"/>
    </source>
</evidence>
<feature type="transmembrane region" description="Helical" evidence="8">
    <location>
        <begin position="121"/>
        <end position="141"/>
    </location>
</feature>
<comment type="caution">
    <text evidence="10">The sequence shown here is derived from an EMBL/GenBank/DDBJ whole genome shotgun (WGS) entry which is preliminary data.</text>
</comment>
<keyword evidence="4" id="KW-0297">G-protein coupled receptor</keyword>
<evidence type="ECO:0000256" key="4">
    <source>
        <dbReference type="ARBA" id="ARBA00023040"/>
    </source>
</evidence>
<evidence type="ECO:0000259" key="9">
    <source>
        <dbReference type="PROSITE" id="PS50262"/>
    </source>
</evidence>
<dbReference type="OrthoDB" id="6144677at2759"/>
<keyword evidence="11" id="KW-1185">Reference proteome</keyword>
<evidence type="ECO:0000313" key="11">
    <source>
        <dbReference type="Proteomes" id="UP000242188"/>
    </source>
</evidence>
<dbReference type="InterPro" id="IPR017452">
    <property type="entry name" value="GPCR_Rhodpsn_7TM"/>
</dbReference>
<evidence type="ECO:0000256" key="6">
    <source>
        <dbReference type="ARBA" id="ARBA00023170"/>
    </source>
</evidence>
<dbReference type="SUPFAM" id="SSF81321">
    <property type="entry name" value="Family A G protein-coupled receptor-like"/>
    <property type="match status" value="1"/>
</dbReference>
<evidence type="ECO:0000313" key="10">
    <source>
        <dbReference type="EMBL" id="OWF51925.1"/>
    </source>
</evidence>
<keyword evidence="7" id="KW-0807">Transducer</keyword>
<accession>A0A210QT69</accession>